<comment type="caution">
    <text evidence="3">The sequence shown here is derived from an EMBL/GenBank/DDBJ whole genome shotgun (WGS) entry which is preliminary data.</text>
</comment>
<dbReference type="InterPro" id="IPR021255">
    <property type="entry name" value="DUF2807"/>
</dbReference>
<evidence type="ECO:0000313" key="4">
    <source>
        <dbReference type="Proteomes" id="UP001500954"/>
    </source>
</evidence>
<gene>
    <name evidence="3" type="ORF">GCM10022395_32900</name>
</gene>
<dbReference type="EMBL" id="BAABCY010000086">
    <property type="protein sequence ID" value="GAA3581779.1"/>
    <property type="molecule type" value="Genomic_DNA"/>
</dbReference>
<reference evidence="4" key="1">
    <citation type="journal article" date="2019" name="Int. J. Syst. Evol. Microbiol.">
        <title>The Global Catalogue of Microorganisms (GCM) 10K type strain sequencing project: providing services to taxonomists for standard genome sequencing and annotation.</title>
        <authorList>
            <consortium name="The Broad Institute Genomics Platform"/>
            <consortium name="The Broad Institute Genome Sequencing Center for Infectious Disease"/>
            <person name="Wu L."/>
            <person name="Ma J."/>
        </authorList>
    </citation>
    <scope>NUCLEOTIDE SEQUENCE [LARGE SCALE GENOMIC DNA]</scope>
    <source>
        <strain evidence="4">JCM 17111</strain>
    </source>
</reference>
<dbReference type="RefSeq" id="WP_345007513.1">
    <property type="nucleotide sequence ID" value="NZ_BAABCY010000086.1"/>
</dbReference>
<sequence length="243" mass="26797">MTSNSKYIMLCFLTLIVNACSIDTVNVQGSDVITTKSLNVSDFSHLEVNGNFNVYVKFSQTETSIDIEANSNLHKYITTVVENDKLNIRVQNNIFVDDNSTLNIYITTKALTDFKAVGSSNIYLQSPLVTDNAKIKLLGDCLFLGELAINNTLQIDASSDSTVDLLGNVNILEADLVANTKLLNYNLQVEHLKLKMFADCMANITVNSSISIEAMVDCILYYKGNATILDNDLSINSKLIKVD</sequence>
<feature type="domain" description="Putative auto-transporter adhesin head GIN" evidence="2">
    <location>
        <begin position="42"/>
        <end position="226"/>
    </location>
</feature>
<dbReference type="Gene3D" id="2.160.20.120">
    <property type="match status" value="1"/>
</dbReference>
<keyword evidence="1" id="KW-0732">Signal</keyword>
<dbReference type="Pfam" id="PF10988">
    <property type="entry name" value="DUF2807"/>
    <property type="match status" value="1"/>
</dbReference>
<feature type="signal peptide" evidence="1">
    <location>
        <begin position="1"/>
        <end position="19"/>
    </location>
</feature>
<evidence type="ECO:0000313" key="3">
    <source>
        <dbReference type="EMBL" id="GAA3581779.1"/>
    </source>
</evidence>
<evidence type="ECO:0000259" key="2">
    <source>
        <dbReference type="Pfam" id="PF10988"/>
    </source>
</evidence>
<organism evidence="3 4">
    <name type="scientific">Snuella lapsa</name>
    <dbReference type="NCBI Taxonomy" id="870481"/>
    <lineage>
        <taxon>Bacteria</taxon>
        <taxon>Pseudomonadati</taxon>
        <taxon>Bacteroidota</taxon>
        <taxon>Flavobacteriia</taxon>
        <taxon>Flavobacteriales</taxon>
        <taxon>Flavobacteriaceae</taxon>
        <taxon>Snuella</taxon>
    </lineage>
</organism>
<keyword evidence="4" id="KW-1185">Reference proteome</keyword>
<protein>
    <recommendedName>
        <fullName evidence="2">Putative auto-transporter adhesin head GIN domain-containing protein</fullName>
    </recommendedName>
</protein>
<name>A0ABP6YFS9_9FLAO</name>
<dbReference type="Proteomes" id="UP001500954">
    <property type="component" value="Unassembled WGS sequence"/>
</dbReference>
<accession>A0ABP6YFS9</accession>
<evidence type="ECO:0000256" key="1">
    <source>
        <dbReference type="SAM" id="SignalP"/>
    </source>
</evidence>
<feature type="chain" id="PRO_5045470972" description="Putative auto-transporter adhesin head GIN domain-containing protein" evidence="1">
    <location>
        <begin position="20"/>
        <end position="243"/>
    </location>
</feature>
<proteinExistence type="predicted"/>